<proteinExistence type="predicted"/>
<dbReference type="AlphaFoldDB" id="A0A1W0A2M7"/>
<keyword evidence="2" id="KW-1185">Reference proteome</keyword>
<accession>A0A1W0A2M7</accession>
<organism evidence="1 2">
    <name type="scientific">Thraustotheca clavata</name>
    <dbReference type="NCBI Taxonomy" id="74557"/>
    <lineage>
        <taxon>Eukaryota</taxon>
        <taxon>Sar</taxon>
        <taxon>Stramenopiles</taxon>
        <taxon>Oomycota</taxon>
        <taxon>Saprolegniomycetes</taxon>
        <taxon>Saprolegniales</taxon>
        <taxon>Achlyaceae</taxon>
        <taxon>Thraustotheca</taxon>
    </lineage>
</organism>
<dbReference type="EMBL" id="JNBS01000603">
    <property type="protein sequence ID" value="OQS04515.1"/>
    <property type="molecule type" value="Genomic_DNA"/>
</dbReference>
<evidence type="ECO:0000313" key="2">
    <source>
        <dbReference type="Proteomes" id="UP000243217"/>
    </source>
</evidence>
<protein>
    <submittedName>
        <fullName evidence="1">Uncharacterized protein</fullName>
    </submittedName>
</protein>
<evidence type="ECO:0000313" key="1">
    <source>
        <dbReference type="EMBL" id="OQS04515.1"/>
    </source>
</evidence>
<gene>
    <name evidence="1" type="ORF">THRCLA_03257</name>
</gene>
<dbReference type="Proteomes" id="UP000243217">
    <property type="component" value="Unassembled WGS sequence"/>
</dbReference>
<comment type="caution">
    <text evidence="1">The sequence shown here is derived from an EMBL/GenBank/DDBJ whole genome shotgun (WGS) entry which is preliminary data.</text>
</comment>
<name>A0A1W0A2M7_9STRA</name>
<dbReference type="OrthoDB" id="65298at2759"/>
<sequence length="88" mass="10318">MTTKSSSQQLLQRVQTYAATGTVDTSGLKTDEVQQLYHVLHRLHERFIRQYDCDEVKCDKTRKCPKCGVFRVQMMPQLHEDVEMETIK</sequence>
<reference evidence="1 2" key="1">
    <citation type="journal article" date="2014" name="Genome Biol. Evol.">
        <title>The secreted proteins of Achlya hypogyna and Thraustotheca clavata identify the ancestral oomycete secretome and reveal gene acquisitions by horizontal gene transfer.</title>
        <authorList>
            <person name="Misner I."/>
            <person name="Blouin N."/>
            <person name="Leonard G."/>
            <person name="Richards T.A."/>
            <person name="Lane C.E."/>
        </authorList>
    </citation>
    <scope>NUCLEOTIDE SEQUENCE [LARGE SCALE GENOMIC DNA]</scope>
    <source>
        <strain evidence="1 2">ATCC 34112</strain>
    </source>
</reference>